<comment type="caution">
    <text evidence="1">The sequence shown here is derived from an EMBL/GenBank/DDBJ whole genome shotgun (WGS) entry which is preliminary data.</text>
</comment>
<organism evidence="1 2">
    <name type="scientific">Racocetra persica</name>
    <dbReference type="NCBI Taxonomy" id="160502"/>
    <lineage>
        <taxon>Eukaryota</taxon>
        <taxon>Fungi</taxon>
        <taxon>Fungi incertae sedis</taxon>
        <taxon>Mucoromycota</taxon>
        <taxon>Glomeromycotina</taxon>
        <taxon>Glomeromycetes</taxon>
        <taxon>Diversisporales</taxon>
        <taxon>Gigasporaceae</taxon>
        <taxon>Racocetra</taxon>
    </lineage>
</organism>
<evidence type="ECO:0000313" key="1">
    <source>
        <dbReference type="EMBL" id="CAG8611309.1"/>
    </source>
</evidence>
<dbReference type="Proteomes" id="UP000789920">
    <property type="component" value="Unassembled WGS sequence"/>
</dbReference>
<feature type="non-terminal residue" evidence="1">
    <location>
        <position position="1"/>
    </location>
</feature>
<name>A0ACA9MXE2_9GLOM</name>
<gene>
    <name evidence="1" type="ORF">RPERSI_LOCUS6321</name>
</gene>
<proteinExistence type="predicted"/>
<evidence type="ECO:0000313" key="2">
    <source>
        <dbReference type="Proteomes" id="UP000789920"/>
    </source>
</evidence>
<dbReference type="EMBL" id="CAJVQC010009971">
    <property type="protein sequence ID" value="CAG8611309.1"/>
    <property type="molecule type" value="Genomic_DNA"/>
</dbReference>
<reference evidence="1" key="1">
    <citation type="submission" date="2021-06" db="EMBL/GenBank/DDBJ databases">
        <authorList>
            <person name="Kallberg Y."/>
            <person name="Tangrot J."/>
            <person name="Rosling A."/>
        </authorList>
    </citation>
    <scope>NUCLEOTIDE SEQUENCE</scope>
    <source>
        <strain evidence="1">MA461A</strain>
    </source>
</reference>
<keyword evidence="2" id="KW-1185">Reference proteome</keyword>
<protein>
    <submittedName>
        <fullName evidence="1">31278_t:CDS:1</fullName>
    </submittedName>
</protein>
<sequence length="141" mass="16092">MYNMNRVISSKQDTTARQVSIQAALNFLEIQKTSSSSPLSIRRVALNHGNAEQTLCDAVAKAQLEHENKILYKHVQRLEHPGTVSLASIMNYPFPQQCSIEKKSQTRPKTFKFRPLITAELIVKELEDRENTKQKKLKIQG</sequence>
<accession>A0ACA9MXE2</accession>